<dbReference type="SMART" id="SM00926">
    <property type="entry name" value="Molybdop_Fe4S4"/>
    <property type="match status" value="1"/>
</dbReference>
<reference evidence="10 11" key="1">
    <citation type="submission" date="2016-11" db="EMBL/GenBank/DDBJ databases">
        <authorList>
            <person name="Jaros S."/>
            <person name="Januszkiewicz K."/>
            <person name="Wedrychowicz H."/>
        </authorList>
    </citation>
    <scope>NUCLEOTIDE SEQUENCE [LARGE SCALE GENOMIC DNA]</scope>
    <source>
        <strain evidence="10 11">DSM 19557</strain>
    </source>
</reference>
<keyword evidence="6" id="KW-0560">Oxidoreductase</keyword>
<dbReference type="SUPFAM" id="SSF50692">
    <property type="entry name" value="ADC-like"/>
    <property type="match status" value="1"/>
</dbReference>
<dbReference type="InterPro" id="IPR006655">
    <property type="entry name" value="Mopterin_OxRdtase_prok_CS"/>
</dbReference>
<dbReference type="Gene3D" id="2.40.40.20">
    <property type="match status" value="1"/>
</dbReference>
<name>A0A1M6S7L2_9AQUI</name>
<protein>
    <submittedName>
        <fullName evidence="10">Anaerobic selenocysteine-containing dehydrogenase</fullName>
    </submittedName>
</protein>
<dbReference type="InterPro" id="IPR006657">
    <property type="entry name" value="MoPterin_dinucl-bd_dom"/>
</dbReference>
<evidence type="ECO:0000313" key="10">
    <source>
        <dbReference type="EMBL" id="SHK40703.1"/>
    </source>
</evidence>
<dbReference type="Gene3D" id="3.40.228.10">
    <property type="entry name" value="Dimethylsulfoxide Reductase, domain 2"/>
    <property type="match status" value="1"/>
</dbReference>
<keyword evidence="7" id="KW-0408">Iron</keyword>
<evidence type="ECO:0000313" key="11">
    <source>
        <dbReference type="Proteomes" id="UP000189810"/>
    </source>
</evidence>
<dbReference type="SUPFAM" id="SSF53706">
    <property type="entry name" value="Formate dehydrogenase/DMSO reductase, domains 1-3"/>
    <property type="match status" value="1"/>
</dbReference>
<evidence type="ECO:0000256" key="2">
    <source>
        <dbReference type="ARBA" id="ARBA00004196"/>
    </source>
</evidence>
<dbReference type="RefSeq" id="WP_079654043.1">
    <property type="nucleotide sequence ID" value="NZ_LT670846.1"/>
</dbReference>
<comment type="subcellular location">
    <subcellularLocation>
        <location evidence="2">Cell envelope</location>
    </subcellularLocation>
</comment>
<dbReference type="Pfam" id="PF00384">
    <property type="entry name" value="Molybdopterin"/>
    <property type="match status" value="1"/>
</dbReference>
<keyword evidence="8" id="KW-0411">Iron-sulfur</keyword>
<evidence type="ECO:0000256" key="1">
    <source>
        <dbReference type="ARBA" id="ARBA00001966"/>
    </source>
</evidence>
<keyword evidence="11" id="KW-1185">Reference proteome</keyword>
<evidence type="ECO:0000259" key="9">
    <source>
        <dbReference type="PROSITE" id="PS51669"/>
    </source>
</evidence>
<feature type="domain" description="4Fe-4S Mo/W bis-MGD-type" evidence="9">
    <location>
        <begin position="9"/>
        <end position="65"/>
    </location>
</feature>
<dbReference type="Gene3D" id="3.30.200.210">
    <property type="match status" value="1"/>
</dbReference>
<dbReference type="CDD" id="cd02783">
    <property type="entry name" value="MopB_CT_2"/>
    <property type="match status" value="1"/>
</dbReference>
<dbReference type="GO" id="GO:0046872">
    <property type="term" value="F:metal ion binding"/>
    <property type="evidence" value="ECO:0007669"/>
    <property type="project" value="UniProtKB-KW"/>
</dbReference>
<dbReference type="Proteomes" id="UP000189810">
    <property type="component" value="Chromosome I"/>
</dbReference>
<comment type="similarity">
    <text evidence="3">Belongs to the prokaryotic molybdopterin-containing oxidoreductase family.</text>
</comment>
<dbReference type="Gene3D" id="3.40.50.740">
    <property type="match status" value="1"/>
</dbReference>
<dbReference type="InterPro" id="IPR009010">
    <property type="entry name" value="Asp_de-COase-like_dom_sf"/>
</dbReference>
<dbReference type="Pfam" id="PF04879">
    <property type="entry name" value="Molybdop_Fe4S4"/>
    <property type="match status" value="1"/>
</dbReference>
<dbReference type="Pfam" id="PF01568">
    <property type="entry name" value="Molydop_binding"/>
    <property type="match status" value="1"/>
</dbReference>
<dbReference type="PROSITE" id="PS51669">
    <property type="entry name" value="4FE4S_MOW_BIS_MGD"/>
    <property type="match status" value="1"/>
</dbReference>
<keyword evidence="4" id="KW-0004">4Fe-4S</keyword>
<dbReference type="OrthoDB" id="9803192at2"/>
<dbReference type="PANTHER" id="PTHR43598:SF5">
    <property type="entry name" value="DMSO REDUCTASE CHAIN A"/>
    <property type="match status" value="1"/>
</dbReference>
<accession>A0A1M6S7L2</accession>
<organism evidence="10 11">
    <name type="scientific">Thermocrinis minervae</name>
    <dbReference type="NCBI Taxonomy" id="381751"/>
    <lineage>
        <taxon>Bacteria</taxon>
        <taxon>Pseudomonadati</taxon>
        <taxon>Aquificota</taxon>
        <taxon>Aquificia</taxon>
        <taxon>Aquificales</taxon>
        <taxon>Aquificaceae</taxon>
        <taxon>Thermocrinis</taxon>
    </lineage>
</organism>
<evidence type="ECO:0000256" key="4">
    <source>
        <dbReference type="ARBA" id="ARBA00022485"/>
    </source>
</evidence>
<dbReference type="GO" id="GO:0043546">
    <property type="term" value="F:molybdopterin cofactor binding"/>
    <property type="evidence" value="ECO:0007669"/>
    <property type="project" value="InterPro"/>
</dbReference>
<evidence type="ECO:0000256" key="8">
    <source>
        <dbReference type="ARBA" id="ARBA00023014"/>
    </source>
</evidence>
<evidence type="ECO:0000256" key="7">
    <source>
        <dbReference type="ARBA" id="ARBA00023004"/>
    </source>
</evidence>
<dbReference type="AlphaFoldDB" id="A0A1M6S7L2"/>
<comment type="cofactor">
    <cofactor evidence="1">
        <name>[4Fe-4S] cluster</name>
        <dbReference type="ChEBI" id="CHEBI:49883"/>
    </cofactor>
</comment>
<dbReference type="PROSITE" id="PS00932">
    <property type="entry name" value="MOLYBDOPTERIN_PROK_3"/>
    <property type="match status" value="1"/>
</dbReference>
<evidence type="ECO:0000256" key="6">
    <source>
        <dbReference type="ARBA" id="ARBA00023002"/>
    </source>
</evidence>
<dbReference type="InterPro" id="IPR006656">
    <property type="entry name" value="Mopterin_OxRdtase"/>
</dbReference>
<keyword evidence="5" id="KW-0479">Metal-binding</keyword>
<dbReference type="InterPro" id="IPR006963">
    <property type="entry name" value="Mopterin_OxRdtase_4Fe-4S_dom"/>
</dbReference>
<dbReference type="GO" id="GO:0030313">
    <property type="term" value="C:cell envelope"/>
    <property type="evidence" value="ECO:0007669"/>
    <property type="project" value="UniProtKB-SubCell"/>
</dbReference>
<proteinExistence type="inferred from homology"/>
<dbReference type="GO" id="GO:0016491">
    <property type="term" value="F:oxidoreductase activity"/>
    <property type="evidence" value="ECO:0007669"/>
    <property type="project" value="UniProtKB-KW"/>
</dbReference>
<dbReference type="EMBL" id="LT670846">
    <property type="protein sequence ID" value="SHK40703.1"/>
    <property type="molecule type" value="Genomic_DNA"/>
</dbReference>
<gene>
    <name evidence="10" type="ORF">SAMN05444391_0913</name>
</gene>
<dbReference type="GO" id="GO:0051539">
    <property type="term" value="F:4 iron, 4 sulfur cluster binding"/>
    <property type="evidence" value="ECO:0007669"/>
    <property type="project" value="UniProtKB-KW"/>
</dbReference>
<evidence type="ECO:0000256" key="3">
    <source>
        <dbReference type="ARBA" id="ARBA00010312"/>
    </source>
</evidence>
<dbReference type="STRING" id="381751.SAMN05444391_0913"/>
<evidence type="ECO:0000256" key="5">
    <source>
        <dbReference type="ARBA" id="ARBA00022723"/>
    </source>
</evidence>
<dbReference type="PANTHER" id="PTHR43598">
    <property type="entry name" value="TUNGSTEN-CONTAINING FORMYLMETHANOFURAN DEHYDROGENASE 2 SUBUNIT B"/>
    <property type="match status" value="1"/>
</dbReference>
<sequence length="947" mass="108517">MEIGGSFYDRKTYSTCYMCACRCGIEVYVRNNKIAYIKGNDAHPTNKGVLCAKGSSGIMKEYSPARLRKPLLRVGPRGSGQFKEIEWEEAIQIAVQWLDEARRKGPYKIAFFTGRDQMQAINSWFASQLGTVNWAAHGGFCSVNIAAAGLYSIGGSFWEFGEADFENTKYFMMIGVAEDHSSNPFKLGIQEMKRKGGKFVVVNPVRWGYGAIADEWVPIKPGTDGAFIMGLMHVLFKYNLVDWEFLKTYTNAPYLVIQAPGTSKDGLFYRNEEGKPMVFDKKSGTFKPADAIVPEDLDPAFIGEFTTPEGYKVRPAFDIFAERLVKDYSPEKVEKITGIPAKDIERIAKEMGTVAFLEPLELPIEWTDVWGRKHKKTRGRPVSFHIMRGVGSHTNGFQTARAVFLLMMMLGCIDTPGGFLNKPPYPKHIEDLPKPYKISRPDEIKYGEVYPGPHLGYVQNPDDLLVDEKGNPIRIDWAYSWYFPMSAHGCIQNVIPAAYQQNPYGIEVLMIYMANMAWNSSQNIPYILEALTATDPSGNYIIPKIITIDAFYSEQVAYSDLVLPDATYLEQWFALSLLDRPPSSVDGPVDALRHPIVDPREYGYDVRGWGDVMVEIGSRLKLPGFVNEDGSRKYKDFKDFLINWQIRPGVGALAGWRGKNGDKHFVGEPNPNQLEMYIKNKGFFYYKLPDNMRYYRHANKDYLEWAKSVGFVKKTDPIIFNFYLEALQTFRLAGQGLWEGKNQPPNDPILRERLIKYFDPLPFWYPPFEEEISGKEYPLYAFTQRPQWMYHSWDSQNAWLRQISTRNYLYMNPKTAQKLGIKHLDWVWVESRVGKVKCQVFLTETTEPNSVWTWNAIGKMRGTWGLKPDAEEGTLGFLLNHVIPHSIKIGGREIYYGDPITGHLAWFDTKVKVYKAEDESPETYPQFEVKPLPYIEERWVEVLRYKP</sequence>